<reference evidence="3" key="1">
    <citation type="submission" date="2021-07" db="EMBL/GenBank/DDBJ databases">
        <title>Neiella marina sp. nov., isolated from the intestinal content of sea cucumber Apostichopus japonicus.</title>
        <authorList>
            <person name="Bai X."/>
        </authorList>
    </citation>
    <scope>NUCLEOTIDE SEQUENCE</scope>
    <source>
        <strain evidence="3">126</strain>
    </source>
</reference>
<dbReference type="InterPro" id="IPR025392">
    <property type="entry name" value="DUF4124"/>
</dbReference>
<organism evidence="3 4">
    <name type="scientific">Neiella holothuriorum</name>
    <dbReference type="NCBI Taxonomy" id="2870530"/>
    <lineage>
        <taxon>Bacteria</taxon>
        <taxon>Pseudomonadati</taxon>
        <taxon>Pseudomonadota</taxon>
        <taxon>Gammaproteobacteria</taxon>
        <taxon>Alteromonadales</taxon>
        <taxon>Echinimonadaceae</taxon>
        <taxon>Neiella</taxon>
    </lineage>
</organism>
<feature type="chain" id="PRO_5046111747" evidence="1">
    <location>
        <begin position="21"/>
        <end position="183"/>
    </location>
</feature>
<dbReference type="Gene3D" id="2.60.40.10">
    <property type="entry name" value="Immunoglobulins"/>
    <property type="match status" value="1"/>
</dbReference>
<evidence type="ECO:0000313" key="4">
    <source>
        <dbReference type="Proteomes" id="UP001166251"/>
    </source>
</evidence>
<evidence type="ECO:0000256" key="1">
    <source>
        <dbReference type="SAM" id="SignalP"/>
    </source>
</evidence>
<keyword evidence="1" id="KW-0732">Signal</keyword>
<accession>A0ABS7EFN6</accession>
<proteinExistence type="predicted"/>
<name>A0ABS7EFN6_9GAMM</name>
<dbReference type="InterPro" id="IPR013783">
    <property type="entry name" value="Ig-like_fold"/>
</dbReference>
<sequence>MKPVVVIFCLLSTWTLTSNATVYSWTDENGNVVYSDLPRPGADTIDLRARVQNVTDTATALPTLQTASTSESIPQPAISISEPENDATIRSAEGNLMIAAELAIPAGVTQRLQLLIDGETQGKPQREKTFVLTGVERGTHTLQLQLVNNQGSVLASSPTTTIHMHRPSKLHNAKTGPVPTPLN</sequence>
<protein>
    <submittedName>
        <fullName evidence="3">DUF4124 domain-containing protein</fullName>
    </submittedName>
</protein>
<gene>
    <name evidence="3" type="ORF">K0504_08930</name>
</gene>
<evidence type="ECO:0000313" key="3">
    <source>
        <dbReference type="EMBL" id="MBW8191157.1"/>
    </source>
</evidence>
<dbReference type="EMBL" id="JAHZSS010000009">
    <property type="protein sequence ID" value="MBW8191157.1"/>
    <property type="molecule type" value="Genomic_DNA"/>
</dbReference>
<dbReference type="Proteomes" id="UP001166251">
    <property type="component" value="Unassembled WGS sequence"/>
</dbReference>
<feature type="signal peptide" evidence="1">
    <location>
        <begin position="1"/>
        <end position="20"/>
    </location>
</feature>
<keyword evidence="4" id="KW-1185">Reference proteome</keyword>
<comment type="caution">
    <text evidence="3">The sequence shown here is derived from an EMBL/GenBank/DDBJ whole genome shotgun (WGS) entry which is preliminary data.</text>
</comment>
<dbReference type="Pfam" id="PF13511">
    <property type="entry name" value="DUF4124"/>
    <property type="match status" value="1"/>
</dbReference>
<feature type="domain" description="DUF4124" evidence="2">
    <location>
        <begin position="16"/>
        <end position="60"/>
    </location>
</feature>
<dbReference type="RefSeq" id="WP_220103843.1">
    <property type="nucleotide sequence ID" value="NZ_JAHZSS010000009.1"/>
</dbReference>
<evidence type="ECO:0000259" key="2">
    <source>
        <dbReference type="Pfam" id="PF13511"/>
    </source>
</evidence>